<dbReference type="AlphaFoldDB" id="B3T0C9"/>
<name>B3T0C9_9ZZZZ</name>
<reference evidence="2" key="1">
    <citation type="journal article" date="2008" name="ISME J.">
        <title>Genomic patterns of recombination, clonal divergence and environment in marine microbial populations.</title>
        <authorList>
            <person name="Konstantinidis K.T."/>
            <person name="Delong E.F."/>
        </authorList>
    </citation>
    <scope>NUCLEOTIDE SEQUENCE</scope>
</reference>
<protein>
    <submittedName>
        <fullName evidence="2">Uncharacterized protein</fullName>
    </submittedName>
</protein>
<feature type="compositionally biased region" description="Polar residues" evidence="1">
    <location>
        <begin position="19"/>
        <end position="69"/>
    </location>
</feature>
<organism evidence="2">
    <name type="scientific">uncultured marine microorganism HF4000_005H07</name>
    <dbReference type="NCBI Taxonomy" id="455506"/>
    <lineage>
        <taxon>unclassified sequences</taxon>
        <taxon>environmental samples</taxon>
    </lineage>
</organism>
<evidence type="ECO:0000313" key="2">
    <source>
        <dbReference type="EMBL" id="ABZ06038.1"/>
    </source>
</evidence>
<evidence type="ECO:0000256" key="1">
    <source>
        <dbReference type="SAM" id="MobiDB-lite"/>
    </source>
</evidence>
<gene>
    <name evidence="2" type="ORF">ALOHA_HF4000005H07ctg1g6</name>
</gene>
<proteinExistence type="predicted"/>
<accession>B3T0C9</accession>
<sequence>MSCWPKAARASKPCAVSGSRPSTSSLGINSRTCLTNSARKPRSSSPWTRLSTWDSNRASPSSKSSTTHGASVAPEAFRALSLWLPASSSYAPPSTGRTTRFCTSPYRLSDLFSLAPMAPSMWLGFHGAAISRSTGRLVNSIAVTSGSGYQQRTRAACGSVSGSYLGGGRFRQRSRQVQCLGVALLNEVPGPVENISFGVGLAFHVYKERHRNVSFRQRSSDTLQLAF</sequence>
<feature type="region of interest" description="Disordered" evidence="1">
    <location>
        <begin position="13"/>
        <end position="70"/>
    </location>
</feature>
<dbReference type="EMBL" id="EU016565">
    <property type="protein sequence ID" value="ABZ06038.1"/>
    <property type="molecule type" value="Genomic_DNA"/>
</dbReference>